<name>A0AAD7G450_MYCRO</name>
<accession>A0AAD7G450</accession>
<sequence length="71" mass="8164">MGIGLEIFVPDDSTETRVLGRCRGRNQFIAEYIFSKTGEQRSRKQVGSRLQQLRSDPKRQFKTSSLICFVP</sequence>
<comment type="caution">
    <text evidence="4">The sequence shown here is derived from an EMBL/GenBank/DDBJ whole genome shotgun (WGS) entry which is preliminary data.</text>
</comment>
<dbReference type="Gene3D" id="6.10.20.40">
    <property type="entry name" value="TEA/ATTS domain"/>
    <property type="match status" value="1"/>
</dbReference>
<dbReference type="Pfam" id="PF01285">
    <property type="entry name" value="TEA"/>
    <property type="match status" value="1"/>
</dbReference>
<dbReference type="InterPro" id="IPR038096">
    <property type="entry name" value="TEA/ATTS_sf"/>
</dbReference>
<dbReference type="Proteomes" id="UP001221757">
    <property type="component" value="Unassembled WGS sequence"/>
</dbReference>
<evidence type="ECO:0000259" key="3">
    <source>
        <dbReference type="PROSITE" id="PS51088"/>
    </source>
</evidence>
<evidence type="ECO:0000313" key="4">
    <source>
        <dbReference type="EMBL" id="KAJ7653417.1"/>
    </source>
</evidence>
<keyword evidence="5" id="KW-1185">Reference proteome</keyword>
<organism evidence="4 5">
    <name type="scientific">Mycena rosella</name>
    <name type="common">Pink bonnet</name>
    <name type="synonym">Agaricus rosellus</name>
    <dbReference type="NCBI Taxonomy" id="1033263"/>
    <lineage>
        <taxon>Eukaryota</taxon>
        <taxon>Fungi</taxon>
        <taxon>Dikarya</taxon>
        <taxon>Basidiomycota</taxon>
        <taxon>Agaricomycotina</taxon>
        <taxon>Agaricomycetes</taxon>
        <taxon>Agaricomycetidae</taxon>
        <taxon>Agaricales</taxon>
        <taxon>Marasmiineae</taxon>
        <taxon>Mycenaceae</taxon>
        <taxon>Mycena</taxon>
    </lineage>
</organism>
<feature type="DNA-binding region" description="TEA" evidence="2">
    <location>
        <begin position="1"/>
        <end position="60"/>
    </location>
</feature>
<evidence type="ECO:0000256" key="1">
    <source>
        <dbReference type="ARBA" id="ARBA00008421"/>
    </source>
</evidence>
<protein>
    <recommendedName>
        <fullName evidence="3">TEA domain-containing protein</fullName>
    </recommendedName>
</protein>
<gene>
    <name evidence="4" type="ORF">B0H17DRAFT_957497</name>
</gene>
<proteinExistence type="inferred from homology"/>
<comment type="similarity">
    <text evidence="1">Belongs to the TEC1 family.</text>
</comment>
<dbReference type="PROSITE" id="PS51088">
    <property type="entry name" value="TEA_2"/>
    <property type="match status" value="1"/>
</dbReference>
<dbReference type="AlphaFoldDB" id="A0AAD7G450"/>
<evidence type="ECO:0000256" key="2">
    <source>
        <dbReference type="PROSITE-ProRule" id="PRU00505"/>
    </source>
</evidence>
<dbReference type="PRINTS" id="PR00065">
    <property type="entry name" value="TEADOMAIN"/>
</dbReference>
<feature type="domain" description="TEA" evidence="3">
    <location>
        <begin position="1"/>
        <end position="60"/>
    </location>
</feature>
<dbReference type="EMBL" id="JARKIE010000336">
    <property type="protein sequence ID" value="KAJ7653417.1"/>
    <property type="molecule type" value="Genomic_DNA"/>
</dbReference>
<evidence type="ECO:0000313" key="5">
    <source>
        <dbReference type="Proteomes" id="UP001221757"/>
    </source>
</evidence>
<dbReference type="GO" id="GO:0003700">
    <property type="term" value="F:DNA-binding transcription factor activity"/>
    <property type="evidence" value="ECO:0007669"/>
    <property type="project" value="InterPro"/>
</dbReference>
<reference evidence="4" key="1">
    <citation type="submission" date="2023-03" db="EMBL/GenBank/DDBJ databases">
        <title>Massive genome expansion in bonnet fungi (Mycena s.s.) driven by repeated elements and novel gene families across ecological guilds.</title>
        <authorList>
            <consortium name="Lawrence Berkeley National Laboratory"/>
            <person name="Harder C.B."/>
            <person name="Miyauchi S."/>
            <person name="Viragh M."/>
            <person name="Kuo A."/>
            <person name="Thoen E."/>
            <person name="Andreopoulos B."/>
            <person name="Lu D."/>
            <person name="Skrede I."/>
            <person name="Drula E."/>
            <person name="Henrissat B."/>
            <person name="Morin E."/>
            <person name="Kohler A."/>
            <person name="Barry K."/>
            <person name="LaButti K."/>
            <person name="Morin E."/>
            <person name="Salamov A."/>
            <person name="Lipzen A."/>
            <person name="Mereny Z."/>
            <person name="Hegedus B."/>
            <person name="Baldrian P."/>
            <person name="Stursova M."/>
            <person name="Weitz H."/>
            <person name="Taylor A."/>
            <person name="Grigoriev I.V."/>
            <person name="Nagy L.G."/>
            <person name="Martin F."/>
            <person name="Kauserud H."/>
        </authorList>
    </citation>
    <scope>NUCLEOTIDE SEQUENCE</scope>
    <source>
        <strain evidence="4">CBHHK067</strain>
    </source>
</reference>
<dbReference type="InterPro" id="IPR000818">
    <property type="entry name" value="TEA/ATTS_dom"/>
</dbReference>